<feature type="region of interest" description="Disordered" evidence="8">
    <location>
        <begin position="99"/>
        <end position="128"/>
    </location>
</feature>
<keyword evidence="4" id="KW-0378">Hydrolase</keyword>
<dbReference type="Gene3D" id="3.30.420.10">
    <property type="entry name" value="Ribonuclease H-like superfamily/Ribonuclease H"/>
    <property type="match status" value="1"/>
</dbReference>
<dbReference type="InterPro" id="IPR013520">
    <property type="entry name" value="Ribonucl_H"/>
</dbReference>
<evidence type="ECO:0000256" key="5">
    <source>
        <dbReference type="ARBA" id="ARBA00022839"/>
    </source>
</evidence>
<proteinExistence type="inferred from homology"/>
<keyword evidence="6" id="KW-0460">Magnesium</keyword>
<dbReference type="Pfam" id="PF00929">
    <property type="entry name" value="RNase_T"/>
    <property type="match status" value="1"/>
</dbReference>
<dbReference type="GO" id="GO:0046872">
    <property type="term" value="F:metal ion binding"/>
    <property type="evidence" value="ECO:0007669"/>
    <property type="project" value="UniProtKB-KW"/>
</dbReference>
<evidence type="ECO:0000256" key="4">
    <source>
        <dbReference type="ARBA" id="ARBA00022801"/>
    </source>
</evidence>
<feature type="domain" description="Exonuclease" evidence="9">
    <location>
        <begin position="1222"/>
        <end position="1402"/>
    </location>
</feature>
<keyword evidence="2" id="KW-0540">Nuclease</keyword>
<dbReference type="InterPro" id="IPR057617">
    <property type="entry name" value="PML_C"/>
</dbReference>
<dbReference type="CDD" id="cd06127">
    <property type="entry name" value="DEDDh"/>
    <property type="match status" value="1"/>
</dbReference>
<comment type="similarity">
    <text evidence="7">Belongs to the exonuclease superfamily. TREX family.</text>
</comment>
<dbReference type="SUPFAM" id="SSF53098">
    <property type="entry name" value="Ribonuclease H-like"/>
    <property type="match status" value="1"/>
</dbReference>
<gene>
    <name evidence="10" type="ORF">MGAL_10B076812</name>
</gene>
<dbReference type="GO" id="GO:0006308">
    <property type="term" value="P:DNA catabolic process"/>
    <property type="evidence" value="ECO:0007669"/>
    <property type="project" value="TreeGrafter"/>
</dbReference>
<feature type="region of interest" description="Disordered" evidence="8">
    <location>
        <begin position="1112"/>
        <end position="1131"/>
    </location>
</feature>
<accession>A0A8B6FN01</accession>
<dbReference type="GO" id="GO:0008296">
    <property type="term" value="F:3'-5'-DNA exonuclease activity"/>
    <property type="evidence" value="ECO:0007669"/>
    <property type="project" value="TreeGrafter"/>
</dbReference>
<evidence type="ECO:0000259" key="9">
    <source>
        <dbReference type="SMART" id="SM00479"/>
    </source>
</evidence>
<evidence type="ECO:0000256" key="2">
    <source>
        <dbReference type="ARBA" id="ARBA00022722"/>
    </source>
</evidence>
<dbReference type="InterPro" id="IPR012337">
    <property type="entry name" value="RNaseH-like_sf"/>
</dbReference>
<evidence type="ECO:0000256" key="6">
    <source>
        <dbReference type="ARBA" id="ARBA00022842"/>
    </source>
</evidence>
<reference evidence="10" key="1">
    <citation type="submission" date="2018-11" db="EMBL/GenBank/DDBJ databases">
        <authorList>
            <person name="Alioto T."/>
            <person name="Alioto T."/>
        </authorList>
    </citation>
    <scope>NUCLEOTIDE SEQUENCE</scope>
</reference>
<dbReference type="Proteomes" id="UP000596742">
    <property type="component" value="Unassembled WGS sequence"/>
</dbReference>
<evidence type="ECO:0000313" key="10">
    <source>
        <dbReference type="EMBL" id="VDI51766.1"/>
    </source>
</evidence>
<evidence type="ECO:0000256" key="8">
    <source>
        <dbReference type="SAM" id="MobiDB-lite"/>
    </source>
</evidence>
<keyword evidence="5" id="KW-0269">Exonuclease</keyword>
<keyword evidence="11" id="KW-1185">Reference proteome</keyword>
<name>A0A8B6FN01_MYTGA</name>
<dbReference type="GO" id="GO:0005737">
    <property type="term" value="C:cytoplasm"/>
    <property type="evidence" value="ECO:0007669"/>
    <property type="project" value="TreeGrafter"/>
</dbReference>
<sequence>MKRNSKFRHGIHKSCERKSIFRTVKDLITPKWLFRLFTSDKQHEPKEPQEEDTRTTSIFGSLKDLLTPSWLTRYITVKPGRINTQDSSKDFKKQTIYRDKQHQNVERSPVNTCNQKNNSRDSDTCFPKPTSIPHTGPREDIHHQQDQIHVQNTGIFSSSQLPLQIGNINEHTDNDDNFSNISDYSGCSSGYSSMNPHQPTSTQEEKNLKELNINRRNIHNSDSRKIVNWSAQYNTKMPKKSSLTEKSSSGLNLFPRRADESATILSNRLIERNFHPGTTFGRGSPQKRKWNENCSPSSPHKIPTRQKMQARHVTSSINSNLLISLGAKNMEGTLEKLKTEIEEFHLTSTDNDISLYDMSRKDKCHSVGKENHYSNIDKLSVVSSSTDKESEAQDDCQIGSAGLSSKSDMTSHLNGYLKSSSEFYLTGDSNSSAKFGGKSVLYNNGFIVEKRLTALSERIDQPQSCKYTYSKDLPKQNGSSFSKYYELQPLETEITSEINESTISKEYVVKDKSEVKVKSSDNESRKNLSGDAISFDALSSSPRFSRTPILGTSKTAALASQISETPTQNGEISTMAAAISRTSTPSISTSLISTSASQTLFGKSLASTSFFTISETSKVLTGNSNKSTLTVGQPQSTLPIYSTSGVSTPTFRDHQLPRPTLGTPQMSAPTVVTSLVSTVTFGSPQTSIFANSMVSVPAFGTHRTSLTTTSISLLSSPAFGTHQTSAPTTSISLLSSPAFGTHQTSAPITSTSLISPSAFGTLQTSASTTGTLLLSKPELRTLAPMTSTSLHSISAIGTQRISAPITSTSLLSPPAFGEHRMLAPTTSTSLQSISTFATHQTTTTSTSLLSPPAFRTHQTSAPNTNTSVPLKFSTLDTSASILAPMVTSPTLGTHMTSETDRMTFGKIQTSLATFRKPQVTTMKPEMSNTPPMFTMMPEQTSNVGASNNGNIANAEISKLRTTEAINLNSRECPITTSAFGISHSSLIMPPEKERSSLDFWAFNNGNKATTEISKLRTTEALNLNSRECPITTSAFGISHSSPIMPPEKERSLQAIDTCTAQKSRSKFGTSEASIKEFTTSQSSPYETIHNSVSASGTPLIPTTVFERSLESSSFESSSKSEPIETSKSSAKLQTIKSLPTTFGSSKTQRSTFTKVQKSTQKLEKPESCLLHVSGEDNCDAGIKREHANHVSSTKNIETFIPEYRKQLVSRPIDLSDDGCNVSVVTFDLETTGFGYDADIVQICAEVVQITPQIVDMEFQTFQEYILPTKPINPKASEVTGLYRDGCSLYYKGQKVKTLSKSVGLEKFIKWLPHKAVLVAHNCKSFDSKIIVAQLSSVNLVNEFHRKVSGFSDSLHIFKQKYPGRKSYKQENLLKDILKRSYNAHNAVDDVQFLNIMMKNSKVSLQDIINHSFTVEYVKSYLTEFRCKETRLKTFKPVYMSDEPVMSKSLCERAAKSGLKLGHLHLAISCDDFDGLHKLFSEIDDDGNVRVTKMNRIIKNVYNFLTEMK</sequence>
<comment type="caution">
    <text evidence="10">The sequence shown here is derived from an EMBL/GenBank/DDBJ whole genome shotgun (WGS) entry which is preliminary data.</text>
</comment>
<evidence type="ECO:0000256" key="3">
    <source>
        <dbReference type="ARBA" id="ARBA00022723"/>
    </source>
</evidence>
<organism evidence="10 11">
    <name type="scientific">Mytilus galloprovincialis</name>
    <name type="common">Mediterranean mussel</name>
    <dbReference type="NCBI Taxonomy" id="29158"/>
    <lineage>
        <taxon>Eukaryota</taxon>
        <taxon>Metazoa</taxon>
        <taxon>Spiralia</taxon>
        <taxon>Lophotrochozoa</taxon>
        <taxon>Mollusca</taxon>
        <taxon>Bivalvia</taxon>
        <taxon>Autobranchia</taxon>
        <taxon>Pteriomorphia</taxon>
        <taxon>Mytilida</taxon>
        <taxon>Mytiloidea</taxon>
        <taxon>Mytilidae</taxon>
        <taxon>Mytilinae</taxon>
        <taxon>Mytilus</taxon>
    </lineage>
</organism>
<feature type="region of interest" description="Disordered" evidence="8">
    <location>
        <begin position="275"/>
        <end position="302"/>
    </location>
</feature>
<dbReference type="InterPro" id="IPR040393">
    <property type="entry name" value="TREX1/2"/>
</dbReference>
<dbReference type="PANTHER" id="PTHR13058">
    <property type="entry name" value="THREE PRIME REPAIR EXONUCLEASE 1, 2"/>
    <property type="match status" value="1"/>
</dbReference>
<protein>
    <recommendedName>
        <fullName evidence="9">Exonuclease domain-containing protein</fullName>
    </recommendedName>
</protein>
<dbReference type="OrthoDB" id="10250935at2759"/>
<dbReference type="Pfam" id="PF25244">
    <property type="entry name" value="PML_C"/>
    <property type="match status" value="1"/>
</dbReference>
<dbReference type="InterPro" id="IPR036397">
    <property type="entry name" value="RNaseH_sf"/>
</dbReference>
<comment type="cofactor">
    <cofactor evidence="1">
        <name>Mg(2+)</name>
        <dbReference type="ChEBI" id="CHEBI:18420"/>
    </cofactor>
</comment>
<dbReference type="PANTHER" id="PTHR13058:SF22">
    <property type="entry name" value="EXODEOXYRIBONUCLEASE III"/>
    <property type="match status" value="1"/>
</dbReference>
<dbReference type="EMBL" id="UYJE01007091">
    <property type="protein sequence ID" value="VDI51766.1"/>
    <property type="molecule type" value="Genomic_DNA"/>
</dbReference>
<keyword evidence="3" id="KW-0479">Metal-binding</keyword>
<dbReference type="SMART" id="SM00479">
    <property type="entry name" value="EXOIII"/>
    <property type="match status" value="1"/>
</dbReference>
<evidence type="ECO:0000256" key="1">
    <source>
        <dbReference type="ARBA" id="ARBA00001946"/>
    </source>
</evidence>
<dbReference type="GO" id="GO:0003676">
    <property type="term" value="F:nucleic acid binding"/>
    <property type="evidence" value="ECO:0007669"/>
    <property type="project" value="InterPro"/>
</dbReference>
<evidence type="ECO:0000313" key="11">
    <source>
        <dbReference type="Proteomes" id="UP000596742"/>
    </source>
</evidence>
<evidence type="ECO:0000256" key="7">
    <source>
        <dbReference type="ARBA" id="ARBA00025769"/>
    </source>
</evidence>